<proteinExistence type="inferred from homology"/>
<evidence type="ECO:0000256" key="1">
    <source>
        <dbReference type="ARBA" id="ARBA00004116"/>
    </source>
</evidence>
<dbReference type="PANTHER" id="PTHR10426">
    <property type="entry name" value="STRICTOSIDINE SYNTHASE-RELATED"/>
    <property type="match status" value="1"/>
</dbReference>
<evidence type="ECO:0000259" key="6">
    <source>
        <dbReference type="Pfam" id="PF03088"/>
    </source>
</evidence>
<dbReference type="GO" id="GO:0012505">
    <property type="term" value="C:endomembrane system"/>
    <property type="evidence" value="ECO:0007669"/>
    <property type="project" value="TreeGrafter"/>
</dbReference>
<evidence type="ECO:0000256" key="3">
    <source>
        <dbReference type="ARBA" id="ARBA00022554"/>
    </source>
</evidence>
<keyword evidence="8" id="KW-1185">Reference proteome</keyword>
<evidence type="ECO:0000256" key="5">
    <source>
        <dbReference type="ARBA" id="ARBA00023180"/>
    </source>
</evidence>
<dbReference type="GO" id="GO:0005773">
    <property type="term" value="C:vacuole"/>
    <property type="evidence" value="ECO:0007669"/>
    <property type="project" value="UniProtKB-SubCell"/>
</dbReference>
<feature type="domain" description="Strictosidine synthase conserved region" evidence="6">
    <location>
        <begin position="161"/>
        <end position="248"/>
    </location>
</feature>
<organism evidence="7 8">
    <name type="scientific">Lithospermum erythrorhizon</name>
    <name type="common">Purple gromwell</name>
    <name type="synonym">Lithospermum officinale var. erythrorhizon</name>
    <dbReference type="NCBI Taxonomy" id="34254"/>
    <lineage>
        <taxon>Eukaryota</taxon>
        <taxon>Viridiplantae</taxon>
        <taxon>Streptophyta</taxon>
        <taxon>Embryophyta</taxon>
        <taxon>Tracheophyta</taxon>
        <taxon>Spermatophyta</taxon>
        <taxon>Magnoliopsida</taxon>
        <taxon>eudicotyledons</taxon>
        <taxon>Gunneridae</taxon>
        <taxon>Pentapetalae</taxon>
        <taxon>asterids</taxon>
        <taxon>lamiids</taxon>
        <taxon>Boraginales</taxon>
        <taxon>Boraginaceae</taxon>
        <taxon>Boraginoideae</taxon>
        <taxon>Lithospermeae</taxon>
        <taxon>Lithospermum</taxon>
    </lineage>
</organism>
<evidence type="ECO:0000256" key="4">
    <source>
        <dbReference type="ARBA" id="ARBA00022729"/>
    </source>
</evidence>
<dbReference type="Pfam" id="PF20067">
    <property type="entry name" value="SSL_N"/>
    <property type="match status" value="1"/>
</dbReference>
<dbReference type="Gene3D" id="2.120.10.30">
    <property type="entry name" value="TolB, C-terminal domain"/>
    <property type="match status" value="1"/>
</dbReference>
<dbReference type="Pfam" id="PF03088">
    <property type="entry name" value="Str_synth"/>
    <property type="match status" value="1"/>
</dbReference>
<keyword evidence="4" id="KW-0732">Signal</keyword>
<accession>A0AAV3RCP4</accession>
<dbReference type="SUPFAM" id="SSF63829">
    <property type="entry name" value="Calcium-dependent phosphotriesterase"/>
    <property type="match status" value="1"/>
</dbReference>
<dbReference type="FunFam" id="2.120.10.30:FF:000032">
    <property type="entry name" value="Protein STRICTOSIDINE SYNTHASE-LIKE 13"/>
    <property type="match status" value="1"/>
</dbReference>
<dbReference type="PANTHER" id="PTHR10426:SF69">
    <property type="entry name" value="PROTEIN STRICTOSIDINE SYNTHASE-LIKE 10"/>
    <property type="match status" value="1"/>
</dbReference>
<sequence length="378" mass="41798">MNTKPKLILTAISLAILSVAIAFTSRILLAPPTIQGSHDILEGSQLINLTGAFGPESLAFDITGEGPYVGVSDGRILKWQGTQKGWLEFAVTSSQRDQCVRPFAPELEHICGRPLGLRFDKRTGDLYIADAYLGLQVVGQAGGLATLLVNKVEGVELRFTNDLDIDEHEDVIYFSDTSTTYYRREFVPAILSLDKTGRLLKYDKSSKEITVLLKDISFANGVALSRDGSFVLVAETTLCRIIRFWLRGPNAGKHDIFTDLPGNPDNIRRNSKGEFWVALHAKKGLLAEMALSHPWLGRTLLKLPFSYKQIHYLLIGLKPHATAVKLSEKGEILEVLEDTNGKTVMLISEVEEKNGKLWIGSVLTPFIGVYNLKESQST</sequence>
<evidence type="ECO:0000313" key="7">
    <source>
        <dbReference type="EMBL" id="GAA0172107.1"/>
    </source>
</evidence>
<protein>
    <recommendedName>
        <fullName evidence="6">Strictosidine synthase conserved region domain-containing protein</fullName>
    </recommendedName>
</protein>
<keyword evidence="3" id="KW-0926">Vacuole</keyword>
<comment type="subcellular location">
    <subcellularLocation>
        <location evidence="1">Vacuole</location>
    </subcellularLocation>
</comment>
<comment type="similarity">
    <text evidence="2">Belongs to the strictosidine synthase family.</text>
</comment>
<evidence type="ECO:0000256" key="2">
    <source>
        <dbReference type="ARBA" id="ARBA00009191"/>
    </source>
</evidence>
<comment type="caution">
    <text evidence="7">The sequence shown here is derived from an EMBL/GenBank/DDBJ whole genome shotgun (WGS) entry which is preliminary data.</text>
</comment>
<dbReference type="AlphaFoldDB" id="A0AAV3RCP4"/>
<dbReference type="InterPro" id="IPR011042">
    <property type="entry name" value="6-blade_b-propeller_TolB-like"/>
</dbReference>
<dbReference type="Proteomes" id="UP001454036">
    <property type="component" value="Unassembled WGS sequence"/>
</dbReference>
<gene>
    <name evidence="7" type="ORF">LIER_26002</name>
</gene>
<keyword evidence="5" id="KW-0325">Glycoprotein</keyword>
<reference evidence="7 8" key="1">
    <citation type="submission" date="2024-01" db="EMBL/GenBank/DDBJ databases">
        <title>The complete chloroplast genome sequence of Lithospermum erythrorhizon: insights into the phylogenetic relationship among Boraginaceae species and the maternal lineages of purple gromwells.</title>
        <authorList>
            <person name="Okada T."/>
            <person name="Watanabe K."/>
        </authorList>
    </citation>
    <scope>NUCLEOTIDE SEQUENCE [LARGE SCALE GENOMIC DNA]</scope>
</reference>
<evidence type="ECO:0000313" key="8">
    <source>
        <dbReference type="Proteomes" id="UP001454036"/>
    </source>
</evidence>
<name>A0AAV3RCP4_LITER</name>
<dbReference type="InterPro" id="IPR018119">
    <property type="entry name" value="Strictosidine_synth_cons-reg"/>
</dbReference>
<dbReference type="GO" id="GO:0016787">
    <property type="term" value="F:hydrolase activity"/>
    <property type="evidence" value="ECO:0007669"/>
    <property type="project" value="TreeGrafter"/>
</dbReference>
<dbReference type="EMBL" id="BAABME010007965">
    <property type="protein sequence ID" value="GAA0172107.1"/>
    <property type="molecule type" value="Genomic_DNA"/>
</dbReference>